<reference evidence="2" key="1">
    <citation type="journal article" date="2022" name="bioRxiv">
        <title>Sequencing and chromosome-scale assembly of the giantPleurodeles waltlgenome.</title>
        <authorList>
            <person name="Brown T."/>
            <person name="Elewa A."/>
            <person name="Iarovenko S."/>
            <person name="Subramanian E."/>
            <person name="Araus A.J."/>
            <person name="Petzold A."/>
            <person name="Susuki M."/>
            <person name="Suzuki K.-i.T."/>
            <person name="Hayashi T."/>
            <person name="Toyoda A."/>
            <person name="Oliveira C."/>
            <person name="Osipova E."/>
            <person name="Leigh N.D."/>
            <person name="Simon A."/>
            <person name="Yun M.H."/>
        </authorList>
    </citation>
    <scope>NUCLEOTIDE SEQUENCE</scope>
    <source>
        <strain evidence="2">20211129_DDA</strain>
        <tissue evidence="2">Liver</tissue>
    </source>
</reference>
<evidence type="ECO:0000313" key="3">
    <source>
        <dbReference type="Proteomes" id="UP001066276"/>
    </source>
</evidence>
<feature type="region of interest" description="Disordered" evidence="1">
    <location>
        <begin position="1"/>
        <end position="112"/>
    </location>
</feature>
<feature type="compositionally biased region" description="Polar residues" evidence="1">
    <location>
        <begin position="70"/>
        <end position="83"/>
    </location>
</feature>
<sequence>MSRYAYPCSRTDPRTAHPKCVSPKQAPGPARGLNPGPPLEARPSTPAARLQSPYAPLLLRRPSLRRPRTHSGSPHLSSLQFQPGGQAASPGVRPSTPVARFSPWVHPRSAAI</sequence>
<keyword evidence="3" id="KW-1185">Reference proteome</keyword>
<accession>A0AAV7N3H1</accession>
<protein>
    <submittedName>
        <fullName evidence="2">Uncharacterized protein</fullName>
    </submittedName>
</protein>
<organism evidence="2 3">
    <name type="scientific">Pleurodeles waltl</name>
    <name type="common">Iberian ribbed newt</name>
    <dbReference type="NCBI Taxonomy" id="8319"/>
    <lineage>
        <taxon>Eukaryota</taxon>
        <taxon>Metazoa</taxon>
        <taxon>Chordata</taxon>
        <taxon>Craniata</taxon>
        <taxon>Vertebrata</taxon>
        <taxon>Euteleostomi</taxon>
        <taxon>Amphibia</taxon>
        <taxon>Batrachia</taxon>
        <taxon>Caudata</taxon>
        <taxon>Salamandroidea</taxon>
        <taxon>Salamandridae</taxon>
        <taxon>Pleurodelinae</taxon>
        <taxon>Pleurodeles</taxon>
    </lineage>
</organism>
<dbReference type="EMBL" id="JANPWB010000013">
    <property type="protein sequence ID" value="KAJ1110096.1"/>
    <property type="molecule type" value="Genomic_DNA"/>
</dbReference>
<evidence type="ECO:0000313" key="2">
    <source>
        <dbReference type="EMBL" id="KAJ1110096.1"/>
    </source>
</evidence>
<dbReference type="Proteomes" id="UP001066276">
    <property type="component" value="Chromosome 9"/>
</dbReference>
<proteinExistence type="predicted"/>
<evidence type="ECO:0000256" key="1">
    <source>
        <dbReference type="SAM" id="MobiDB-lite"/>
    </source>
</evidence>
<name>A0AAV7N3H1_PLEWA</name>
<gene>
    <name evidence="2" type="ORF">NDU88_007451</name>
</gene>
<comment type="caution">
    <text evidence="2">The sequence shown here is derived from an EMBL/GenBank/DDBJ whole genome shotgun (WGS) entry which is preliminary data.</text>
</comment>
<dbReference type="AlphaFoldDB" id="A0AAV7N3H1"/>